<dbReference type="InterPro" id="IPR035093">
    <property type="entry name" value="RelE/ParE_toxin_dom_sf"/>
</dbReference>
<dbReference type="RefSeq" id="WP_271434115.1">
    <property type="nucleotide sequence ID" value="NZ_JAQIOY010000012.1"/>
</dbReference>
<accession>A0ABT4XXS1</accession>
<evidence type="ECO:0000313" key="2">
    <source>
        <dbReference type="EMBL" id="MDA7426760.1"/>
    </source>
</evidence>
<evidence type="ECO:0000313" key="3">
    <source>
        <dbReference type="Proteomes" id="UP001210720"/>
    </source>
</evidence>
<dbReference type="EMBL" id="JAQIOY010000012">
    <property type="protein sequence ID" value="MDA7426760.1"/>
    <property type="molecule type" value="Genomic_DNA"/>
</dbReference>
<gene>
    <name evidence="2" type="ORF">PFY00_18655</name>
</gene>
<name>A0ABT4XXS1_9RHOB</name>
<keyword evidence="3" id="KW-1185">Reference proteome</keyword>
<evidence type="ECO:0000256" key="1">
    <source>
        <dbReference type="ARBA" id="ARBA00022649"/>
    </source>
</evidence>
<dbReference type="InterPro" id="IPR007712">
    <property type="entry name" value="RelE/ParE_toxin"/>
</dbReference>
<reference evidence="2 3" key="1">
    <citation type="submission" date="2023-01" db="EMBL/GenBank/DDBJ databases">
        <title>Thalassococcus onchidii sp. nov., isolated from a marine invertebrate from the South China Sea.</title>
        <authorList>
            <person name="Xu S."/>
            <person name="Liu Z."/>
            <person name="Xu Y."/>
        </authorList>
    </citation>
    <scope>NUCLEOTIDE SEQUENCE [LARGE SCALE GENOMIC DNA]</scope>
    <source>
        <strain evidence="2 3">KCTC 32084</strain>
    </source>
</reference>
<keyword evidence="1" id="KW-1277">Toxin-antitoxin system</keyword>
<dbReference type="Proteomes" id="UP001210720">
    <property type="component" value="Unassembled WGS sequence"/>
</dbReference>
<dbReference type="Gene3D" id="3.30.2310.20">
    <property type="entry name" value="RelE-like"/>
    <property type="match status" value="1"/>
</dbReference>
<sequence length="98" mass="11143">MPAALAALDDIYIYTLEKFGADQTDRYIGGLFAACENITDAPIRKIPEAFQVEGNFRAYQEHFIYWRLAQNDDVIIVAILHQSQNLPLRLVEAEEQNG</sequence>
<proteinExistence type="predicted"/>
<dbReference type="Pfam" id="PF05016">
    <property type="entry name" value="ParE_toxin"/>
    <property type="match status" value="1"/>
</dbReference>
<organism evidence="2 3">
    <name type="scientific">Thalassococcus lentus</name>
    <dbReference type="NCBI Taxonomy" id="1210524"/>
    <lineage>
        <taxon>Bacteria</taxon>
        <taxon>Pseudomonadati</taxon>
        <taxon>Pseudomonadota</taxon>
        <taxon>Alphaproteobacteria</taxon>
        <taxon>Rhodobacterales</taxon>
        <taxon>Roseobacteraceae</taxon>
        <taxon>Thalassococcus</taxon>
    </lineage>
</organism>
<comment type="caution">
    <text evidence="2">The sequence shown here is derived from an EMBL/GenBank/DDBJ whole genome shotgun (WGS) entry which is preliminary data.</text>
</comment>
<protein>
    <submittedName>
        <fullName evidence="2">Type II toxin-antitoxin system RelE/ParE family toxin</fullName>
    </submittedName>
</protein>